<dbReference type="AlphaFoldDB" id="A0A9Q0JKG7"/>
<dbReference type="PANTHER" id="PTHR35123">
    <property type="entry name" value="OS07G0633900 PROTEIN-RELATED"/>
    <property type="match status" value="1"/>
</dbReference>
<dbReference type="PANTHER" id="PTHR35123:SF3">
    <property type="entry name" value="TRANSMEMBRANE PROTEIN"/>
    <property type="match status" value="1"/>
</dbReference>
<evidence type="ECO:0000313" key="1">
    <source>
        <dbReference type="EMBL" id="KAJ4845083.1"/>
    </source>
</evidence>
<evidence type="ECO:0000313" key="2">
    <source>
        <dbReference type="Proteomes" id="UP001141552"/>
    </source>
</evidence>
<dbReference type="OrthoDB" id="586794at2759"/>
<keyword evidence="2" id="KW-1185">Reference proteome</keyword>
<proteinExistence type="predicted"/>
<dbReference type="Proteomes" id="UP001141552">
    <property type="component" value="Unassembled WGS sequence"/>
</dbReference>
<sequence>MGLIHDAVGVSFGFRYQKLNNSDGGEELGRRRRRRRRWMKGMNGRVMKGLRLCPRSRKFTLKALSVIVLQSRIAKAYADIIQRVKMDDIYSNLVFYTQWGLPVLPPLHPPPAVR</sequence>
<dbReference type="EMBL" id="JAKUCV010001779">
    <property type="protein sequence ID" value="KAJ4845083.1"/>
    <property type="molecule type" value="Genomic_DNA"/>
</dbReference>
<accession>A0A9Q0JKG7</accession>
<reference evidence="1" key="1">
    <citation type="submission" date="2022-02" db="EMBL/GenBank/DDBJ databases">
        <authorList>
            <person name="Henning P.M."/>
            <person name="McCubbin A.G."/>
            <person name="Shore J.S."/>
        </authorList>
    </citation>
    <scope>NUCLEOTIDE SEQUENCE</scope>
    <source>
        <strain evidence="1">F60SS</strain>
        <tissue evidence="1">Leaves</tissue>
    </source>
</reference>
<gene>
    <name evidence="1" type="ORF">Tsubulata_036107</name>
</gene>
<comment type="caution">
    <text evidence="1">The sequence shown here is derived from an EMBL/GenBank/DDBJ whole genome shotgun (WGS) entry which is preliminary data.</text>
</comment>
<name>A0A9Q0JKG7_9ROSI</name>
<protein>
    <submittedName>
        <fullName evidence="1">Uncharacterized protein</fullName>
    </submittedName>
</protein>
<organism evidence="1 2">
    <name type="scientific">Turnera subulata</name>
    <dbReference type="NCBI Taxonomy" id="218843"/>
    <lineage>
        <taxon>Eukaryota</taxon>
        <taxon>Viridiplantae</taxon>
        <taxon>Streptophyta</taxon>
        <taxon>Embryophyta</taxon>
        <taxon>Tracheophyta</taxon>
        <taxon>Spermatophyta</taxon>
        <taxon>Magnoliopsida</taxon>
        <taxon>eudicotyledons</taxon>
        <taxon>Gunneridae</taxon>
        <taxon>Pentapetalae</taxon>
        <taxon>rosids</taxon>
        <taxon>fabids</taxon>
        <taxon>Malpighiales</taxon>
        <taxon>Passifloraceae</taxon>
        <taxon>Turnera</taxon>
    </lineage>
</organism>
<reference evidence="1" key="2">
    <citation type="journal article" date="2023" name="Plants (Basel)">
        <title>Annotation of the Turnera subulata (Passifloraceae) Draft Genome Reveals the S-Locus Evolved after the Divergence of Turneroideae from Passifloroideae in a Stepwise Manner.</title>
        <authorList>
            <person name="Henning P.M."/>
            <person name="Roalson E.H."/>
            <person name="Mir W."/>
            <person name="McCubbin A.G."/>
            <person name="Shore J.S."/>
        </authorList>
    </citation>
    <scope>NUCLEOTIDE SEQUENCE</scope>
    <source>
        <strain evidence="1">F60SS</strain>
    </source>
</reference>